<keyword evidence="5" id="KW-1185">Reference proteome</keyword>
<gene>
    <name evidence="4" type="ORF">EY643_16455</name>
</gene>
<feature type="transmembrane region" description="Helical" evidence="3">
    <location>
        <begin position="71"/>
        <end position="91"/>
    </location>
</feature>
<proteinExistence type="predicted"/>
<keyword evidence="3" id="KW-1133">Transmembrane helix</keyword>
<keyword evidence="1" id="KW-0175">Coiled coil</keyword>
<evidence type="ECO:0000256" key="3">
    <source>
        <dbReference type="SAM" id="Phobius"/>
    </source>
</evidence>
<name>A0A5P9NMV7_9GAMM</name>
<accession>A0A5P9NMV7</accession>
<dbReference type="Proteomes" id="UP000326287">
    <property type="component" value="Chromosome"/>
</dbReference>
<evidence type="ECO:0000256" key="1">
    <source>
        <dbReference type="SAM" id="Coils"/>
    </source>
</evidence>
<feature type="coiled-coil region" evidence="1">
    <location>
        <begin position="134"/>
        <end position="168"/>
    </location>
</feature>
<reference evidence="4 5" key="1">
    <citation type="submission" date="2019-02" db="EMBL/GenBank/DDBJ databases">
        <authorList>
            <person name="Li S.-H."/>
        </authorList>
    </citation>
    <scope>NUCLEOTIDE SEQUENCE [LARGE SCALE GENOMIC DNA]</scope>
    <source>
        <strain evidence="4 5">IMCC14385</strain>
    </source>
</reference>
<evidence type="ECO:0000313" key="4">
    <source>
        <dbReference type="EMBL" id="QFU77117.1"/>
    </source>
</evidence>
<dbReference type="PANTHER" id="PTHR38043:SF1">
    <property type="entry name" value="PROTEIN HEMX"/>
    <property type="match status" value="1"/>
</dbReference>
<sequence length="404" mass="44676">MSDEEQKQVGEEKEKPAVTEESKPDQGKSAESPPRSGSPLVDKGSSKTDAPVAPVAPSTTSSATPRKGSSFIAWLALLLVLILGAAAAWTVQQGMQREAALQQRMDAMSEELAGEDIDLDGFERKLRQQIDRGMEASSAAITQQNAELAELRGQIRDQQERLASFSANDHEAWLRAEAQYLLRLANQRLIMARDVVSAQALLGSADSILEELGDPSLYEVRAAVASEQAALRAVPKVDVEGIYLSLSALIEQADALVIFQMLEPEAQPEQAPADDWQNRLERGYEEATQKLSDYIVIRRRDVPMRALMDPQWEGLVRQNLRMLLEQAQVALLSGNQTLYTESLQRSLHWVEQFSDSDEVGASAMAREIRQLERRTVQVIMPDLTRSLKALDKAMKTAIQQGGLE</sequence>
<keyword evidence="3" id="KW-0812">Transmembrane</keyword>
<protein>
    <submittedName>
        <fullName evidence="4">Uroporphyrinogen III</fullName>
    </submittedName>
</protein>
<dbReference type="EMBL" id="CP036422">
    <property type="protein sequence ID" value="QFU77117.1"/>
    <property type="molecule type" value="Genomic_DNA"/>
</dbReference>
<feature type="compositionally biased region" description="Basic and acidic residues" evidence="2">
    <location>
        <begin position="1"/>
        <end position="28"/>
    </location>
</feature>
<dbReference type="InterPro" id="IPR007470">
    <property type="entry name" value="HemX"/>
</dbReference>
<evidence type="ECO:0000256" key="2">
    <source>
        <dbReference type="SAM" id="MobiDB-lite"/>
    </source>
</evidence>
<dbReference type="KEGG" id="halc:EY643_16455"/>
<dbReference type="OrthoDB" id="5739852at2"/>
<evidence type="ECO:0000313" key="5">
    <source>
        <dbReference type="Proteomes" id="UP000326287"/>
    </source>
</evidence>
<dbReference type="RefSeq" id="WP_153240255.1">
    <property type="nucleotide sequence ID" value="NZ_CP036422.1"/>
</dbReference>
<dbReference type="Pfam" id="PF04375">
    <property type="entry name" value="HemX"/>
    <property type="match status" value="1"/>
</dbReference>
<organism evidence="4 5">
    <name type="scientific">Halioglobus maricola</name>
    <dbReference type="NCBI Taxonomy" id="2601894"/>
    <lineage>
        <taxon>Bacteria</taxon>
        <taxon>Pseudomonadati</taxon>
        <taxon>Pseudomonadota</taxon>
        <taxon>Gammaproteobacteria</taxon>
        <taxon>Cellvibrionales</taxon>
        <taxon>Halieaceae</taxon>
        <taxon>Halioglobus</taxon>
    </lineage>
</organism>
<dbReference type="PANTHER" id="PTHR38043">
    <property type="entry name" value="PROTEIN HEMX"/>
    <property type="match status" value="1"/>
</dbReference>
<keyword evidence="3" id="KW-0472">Membrane</keyword>
<feature type="region of interest" description="Disordered" evidence="2">
    <location>
        <begin position="1"/>
        <end position="66"/>
    </location>
</feature>
<dbReference type="AlphaFoldDB" id="A0A5P9NMV7"/>